<sequence>MSTPPEVRRLIDALAEDVYDAYYGIEYSGPQYSRGRECRPHGIWRES</sequence>
<gene>
    <name evidence="1" type="ORF">BZL30_1034</name>
</gene>
<dbReference type="AlphaFoldDB" id="A0A1V3XTJ3"/>
<evidence type="ECO:0000313" key="1">
    <source>
        <dbReference type="EMBL" id="OOK82563.1"/>
    </source>
</evidence>
<accession>A0A1V3XTJ3</accession>
<evidence type="ECO:0000313" key="2">
    <source>
        <dbReference type="Proteomes" id="UP000189229"/>
    </source>
</evidence>
<comment type="caution">
    <text evidence="1">The sequence shown here is derived from an EMBL/GenBank/DDBJ whole genome shotgun (WGS) entry which is preliminary data.</text>
</comment>
<dbReference type="Proteomes" id="UP000189229">
    <property type="component" value="Unassembled WGS sequence"/>
</dbReference>
<dbReference type="EMBL" id="MVBM01000001">
    <property type="protein sequence ID" value="OOK82563.1"/>
    <property type="molecule type" value="Genomic_DNA"/>
</dbReference>
<name>A0A1V3XTJ3_MYCKA</name>
<organism evidence="1 2">
    <name type="scientific">Mycobacterium kansasii</name>
    <dbReference type="NCBI Taxonomy" id="1768"/>
    <lineage>
        <taxon>Bacteria</taxon>
        <taxon>Bacillati</taxon>
        <taxon>Actinomycetota</taxon>
        <taxon>Actinomycetes</taxon>
        <taxon>Mycobacteriales</taxon>
        <taxon>Mycobacteriaceae</taxon>
        <taxon>Mycobacterium</taxon>
    </lineage>
</organism>
<proteinExistence type="predicted"/>
<protein>
    <submittedName>
        <fullName evidence="1">Uncharacterized protein</fullName>
    </submittedName>
</protein>
<reference evidence="1 2" key="1">
    <citation type="submission" date="2017-02" db="EMBL/GenBank/DDBJ databases">
        <title>Complete genome sequences of Mycobacterium kansasii strains isolated from rhesus macaques.</title>
        <authorList>
            <person name="Panda A."/>
            <person name="Nagaraj S."/>
            <person name="Zhao X."/>
            <person name="Tettelin H."/>
            <person name="Detolla L.J."/>
        </authorList>
    </citation>
    <scope>NUCLEOTIDE SEQUENCE [LARGE SCALE GENOMIC DNA]</scope>
    <source>
        <strain evidence="1 2">11-3813</strain>
    </source>
</reference>